<proteinExistence type="predicted"/>
<accession>A0A074ZJ39</accession>
<organism evidence="2 3">
    <name type="scientific">Opisthorchis viverrini</name>
    <name type="common">Southeast Asian liver fluke</name>
    <dbReference type="NCBI Taxonomy" id="6198"/>
    <lineage>
        <taxon>Eukaryota</taxon>
        <taxon>Metazoa</taxon>
        <taxon>Spiralia</taxon>
        <taxon>Lophotrochozoa</taxon>
        <taxon>Platyhelminthes</taxon>
        <taxon>Trematoda</taxon>
        <taxon>Digenea</taxon>
        <taxon>Opisthorchiida</taxon>
        <taxon>Opisthorchiata</taxon>
        <taxon>Opisthorchiidae</taxon>
        <taxon>Opisthorchis</taxon>
    </lineage>
</organism>
<feature type="region of interest" description="Disordered" evidence="1">
    <location>
        <begin position="131"/>
        <end position="151"/>
    </location>
</feature>
<dbReference type="CTD" id="20328311"/>
<gene>
    <name evidence="2" type="ORF">T265_14145</name>
</gene>
<feature type="non-terminal residue" evidence="2">
    <location>
        <position position="348"/>
    </location>
</feature>
<dbReference type="EMBL" id="KL596766">
    <property type="protein sequence ID" value="KER25782.1"/>
    <property type="molecule type" value="Genomic_DNA"/>
</dbReference>
<name>A0A074ZJ39_OPIVI</name>
<dbReference type="KEGG" id="ovi:T265_14145"/>
<reference evidence="2 3" key="1">
    <citation type="submission" date="2013-11" db="EMBL/GenBank/DDBJ databases">
        <title>Opisthorchis viverrini - life in the bile duct.</title>
        <authorList>
            <person name="Young N.D."/>
            <person name="Nagarajan N."/>
            <person name="Lin S.J."/>
            <person name="Korhonen P.K."/>
            <person name="Jex A.R."/>
            <person name="Hall R.S."/>
            <person name="Safavi-Hemami H."/>
            <person name="Kaewkong W."/>
            <person name="Bertrand D."/>
            <person name="Gao S."/>
            <person name="Seet Q."/>
            <person name="Wongkham S."/>
            <person name="Teh B.T."/>
            <person name="Wongkham C."/>
            <person name="Intapan P.M."/>
            <person name="Maleewong W."/>
            <person name="Yang X."/>
            <person name="Hu M."/>
            <person name="Wang Z."/>
            <person name="Hofmann A."/>
            <person name="Sternberg P.W."/>
            <person name="Tan P."/>
            <person name="Wang J."/>
            <person name="Gasser R.B."/>
        </authorList>
    </citation>
    <scope>NUCLEOTIDE SEQUENCE [LARGE SCALE GENOMIC DNA]</scope>
</reference>
<feature type="region of interest" description="Disordered" evidence="1">
    <location>
        <begin position="188"/>
        <end position="207"/>
    </location>
</feature>
<evidence type="ECO:0000256" key="1">
    <source>
        <dbReference type="SAM" id="MobiDB-lite"/>
    </source>
</evidence>
<evidence type="ECO:0000313" key="2">
    <source>
        <dbReference type="EMBL" id="KER25782.1"/>
    </source>
</evidence>
<keyword evidence="3" id="KW-1185">Reference proteome</keyword>
<feature type="non-terminal residue" evidence="2">
    <location>
        <position position="1"/>
    </location>
</feature>
<sequence length="348" mass="40157">LLKNEACLSVRFFSNVHTFVDDEKFPAERLYKVRPNAAVWIPSWLVTKLIQKGQSDKNLPNDLKNDTREFHSEKTLRCDTLPIKPFHSLLPHAHGDTTLNPIKATYTTKQIEEMAKDIQSADNKTFAEPILLSPSSGEDGEQDQSPGAVEKAWSLSNFEDTEGGRIYREFRNAFKSVDKTPEFKRNGIDWSGSKHRHSQKPERPHWKYWGHKPIPDILDPPFHEPYRDNPDRRYATIATDIVSRPDVHFSSVSSRPTQPFNHRDSTRIHLALREPAACQADGRSEWQRSAPSIRYVTEPRPLRTVSATVSGHESNKIFWPKLDSVGLAMHDYHRERILSQLKNQQKHW</sequence>
<dbReference type="GeneID" id="20328311"/>
<evidence type="ECO:0000313" key="3">
    <source>
        <dbReference type="Proteomes" id="UP000054324"/>
    </source>
</evidence>
<protein>
    <submittedName>
        <fullName evidence="2">Uncharacterized protein</fullName>
    </submittedName>
</protein>
<dbReference type="RefSeq" id="XP_009170478.1">
    <property type="nucleotide sequence ID" value="XM_009172214.1"/>
</dbReference>
<dbReference type="Proteomes" id="UP000054324">
    <property type="component" value="Unassembled WGS sequence"/>
</dbReference>
<dbReference type="AlphaFoldDB" id="A0A074ZJ39"/>
<dbReference type="OrthoDB" id="6259135at2759"/>